<keyword evidence="2" id="KW-0255">Endonuclease</keyword>
<keyword evidence="2" id="KW-0378">Hydrolase</keyword>
<dbReference type="InterPro" id="IPR019080">
    <property type="entry name" value="YqaJ_viral_recombinase"/>
</dbReference>
<organism evidence="2">
    <name type="scientific">uncultured Caudovirales phage</name>
    <dbReference type="NCBI Taxonomy" id="2100421"/>
    <lineage>
        <taxon>Viruses</taxon>
        <taxon>Duplodnaviria</taxon>
        <taxon>Heunggongvirae</taxon>
        <taxon>Uroviricota</taxon>
        <taxon>Caudoviricetes</taxon>
        <taxon>Peduoviridae</taxon>
        <taxon>Maltschvirus</taxon>
        <taxon>Maltschvirus maltsch</taxon>
    </lineage>
</organism>
<gene>
    <name evidence="2" type="ORF">UFOVP126_65</name>
</gene>
<sequence length="317" mass="35677">MATEIIVPSNQEHWLAMRKLDVTSTESAALFSMSPYLTHYDLWHRKRSGIVPEFVVNDRMKWGNRLEAAIAYGIAEEQGWEVKPMKEYLRDPDLRMGSSFDFVITNLGEPVHLEIKNVDYLAFRDGWIEHEDGSIEAPEHIEMQVQHQMAVSGFKRAFIGAFIAGNRGVVIERLRDEDVIAAIKAKVADFWRTVDEGQEPEPVMPGDAEVIIRLNQYAKPGKILSADGDETLRDLLLDYKAAAKAEANAKEDKDVAKANIFKHIGDAEKVLTREFSVSCALQADTPPTLITENMVGTSYGGRAGFRNLRVYPRKPTK</sequence>
<dbReference type="EMBL" id="LR796241">
    <property type="protein sequence ID" value="CAB4131341.1"/>
    <property type="molecule type" value="Genomic_DNA"/>
</dbReference>
<protein>
    <submittedName>
        <fullName evidence="2">COG5377 Phage-related protein, predicted endonuclease</fullName>
    </submittedName>
</protein>
<evidence type="ECO:0000313" key="2">
    <source>
        <dbReference type="EMBL" id="CAB4131341.1"/>
    </source>
</evidence>
<evidence type="ECO:0000259" key="1">
    <source>
        <dbReference type="Pfam" id="PF09588"/>
    </source>
</evidence>
<dbReference type="InterPro" id="IPR011604">
    <property type="entry name" value="PDDEXK-like_dom_sf"/>
</dbReference>
<keyword evidence="2" id="KW-0540">Nuclease</keyword>
<accession>A0A6J5LAK6</accession>
<dbReference type="SUPFAM" id="SSF52980">
    <property type="entry name" value="Restriction endonuclease-like"/>
    <property type="match status" value="1"/>
</dbReference>
<name>A0A6J5LAK6_9CAUD</name>
<dbReference type="Pfam" id="PF09588">
    <property type="entry name" value="YqaJ"/>
    <property type="match status" value="1"/>
</dbReference>
<proteinExistence type="predicted"/>
<dbReference type="GO" id="GO:0004519">
    <property type="term" value="F:endonuclease activity"/>
    <property type="evidence" value="ECO:0007669"/>
    <property type="project" value="UniProtKB-KW"/>
</dbReference>
<dbReference type="InterPro" id="IPR011335">
    <property type="entry name" value="Restrct_endonuc-II-like"/>
</dbReference>
<feature type="domain" description="YqaJ viral recombinase" evidence="1">
    <location>
        <begin position="13"/>
        <end position="154"/>
    </location>
</feature>
<reference evidence="2" key="1">
    <citation type="submission" date="2020-04" db="EMBL/GenBank/DDBJ databases">
        <authorList>
            <person name="Chiriac C."/>
            <person name="Salcher M."/>
            <person name="Ghai R."/>
            <person name="Kavagutti S V."/>
        </authorList>
    </citation>
    <scope>NUCLEOTIDE SEQUENCE</scope>
</reference>
<dbReference type="Gene3D" id="3.90.320.10">
    <property type="match status" value="1"/>
</dbReference>